<evidence type="ECO:0000313" key="2">
    <source>
        <dbReference type="EMBL" id="KAK1353351.1"/>
    </source>
</evidence>
<feature type="domain" description="C2H2-type" evidence="1">
    <location>
        <begin position="40"/>
        <end position="61"/>
    </location>
</feature>
<name>A0AAD8GSN9_9APIA</name>
<comment type="caution">
    <text evidence="2">The sequence shown here is derived from an EMBL/GenBank/DDBJ whole genome shotgun (WGS) entry which is preliminary data.</text>
</comment>
<sequence>MGKLENHCYPCDKSFTATGMVEHNNRVHSTLLDLKTVQICDSCSSLFPTRPDLLEHIEAKHVHVEIHMSTISLNKKKAKEEEVIKEEKKKAQKKECKKAK</sequence>
<dbReference type="EMBL" id="JAUIZM010000013">
    <property type="protein sequence ID" value="KAK1353351.1"/>
    <property type="molecule type" value="Genomic_DNA"/>
</dbReference>
<proteinExistence type="predicted"/>
<protein>
    <recommendedName>
        <fullName evidence="1">C2H2-type domain-containing protein</fullName>
    </recommendedName>
</protein>
<accession>A0AAD8GSN9</accession>
<dbReference type="PROSITE" id="PS00028">
    <property type="entry name" value="ZINC_FINGER_C2H2_1"/>
    <property type="match status" value="1"/>
</dbReference>
<reference evidence="2" key="1">
    <citation type="submission" date="2023-02" db="EMBL/GenBank/DDBJ databases">
        <title>Genome of toxic invasive species Heracleum sosnowskyi carries increased number of genes despite the absence of recent whole-genome duplications.</title>
        <authorList>
            <person name="Schelkunov M."/>
            <person name="Shtratnikova V."/>
            <person name="Makarenko M."/>
            <person name="Klepikova A."/>
            <person name="Omelchenko D."/>
            <person name="Novikova G."/>
            <person name="Obukhova E."/>
            <person name="Bogdanov V."/>
            <person name="Penin A."/>
            <person name="Logacheva M."/>
        </authorList>
    </citation>
    <scope>NUCLEOTIDE SEQUENCE</scope>
    <source>
        <strain evidence="2">Hsosn_3</strain>
        <tissue evidence="2">Leaf</tissue>
    </source>
</reference>
<dbReference type="AlphaFoldDB" id="A0AAD8GSN9"/>
<dbReference type="InterPro" id="IPR013087">
    <property type="entry name" value="Znf_C2H2_type"/>
</dbReference>
<gene>
    <name evidence="2" type="ORF">POM88_052486</name>
</gene>
<evidence type="ECO:0000259" key="1">
    <source>
        <dbReference type="PROSITE" id="PS00028"/>
    </source>
</evidence>
<keyword evidence="3" id="KW-1185">Reference proteome</keyword>
<reference evidence="2" key="2">
    <citation type="submission" date="2023-05" db="EMBL/GenBank/DDBJ databases">
        <authorList>
            <person name="Schelkunov M.I."/>
        </authorList>
    </citation>
    <scope>NUCLEOTIDE SEQUENCE</scope>
    <source>
        <strain evidence="2">Hsosn_3</strain>
        <tissue evidence="2">Leaf</tissue>
    </source>
</reference>
<organism evidence="2 3">
    <name type="scientific">Heracleum sosnowskyi</name>
    <dbReference type="NCBI Taxonomy" id="360622"/>
    <lineage>
        <taxon>Eukaryota</taxon>
        <taxon>Viridiplantae</taxon>
        <taxon>Streptophyta</taxon>
        <taxon>Embryophyta</taxon>
        <taxon>Tracheophyta</taxon>
        <taxon>Spermatophyta</taxon>
        <taxon>Magnoliopsida</taxon>
        <taxon>eudicotyledons</taxon>
        <taxon>Gunneridae</taxon>
        <taxon>Pentapetalae</taxon>
        <taxon>asterids</taxon>
        <taxon>campanulids</taxon>
        <taxon>Apiales</taxon>
        <taxon>Apiaceae</taxon>
        <taxon>Apioideae</taxon>
        <taxon>apioid superclade</taxon>
        <taxon>Tordylieae</taxon>
        <taxon>Tordyliinae</taxon>
        <taxon>Heracleum</taxon>
    </lineage>
</organism>
<dbReference type="Proteomes" id="UP001237642">
    <property type="component" value="Unassembled WGS sequence"/>
</dbReference>
<evidence type="ECO:0000313" key="3">
    <source>
        <dbReference type="Proteomes" id="UP001237642"/>
    </source>
</evidence>